<comment type="caution">
    <text evidence="2">The sequence shown here is derived from an EMBL/GenBank/DDBJ whole genome shotgun (WGS) entry which is preliminary data.</text>
</comment>
<reference evidence="2 3" key="1">
    <citation type="submission" date="2024-07" db="EMBL/GenBank/DDBJ databases">
        <authorList>
            <person name="Hebao G."/>
        </authorList>
    </citation>
    <scope>NUCLEOTIDE SEQUENCE [LARGE SCALE GENOMIC DNA]</scope>
    <source>
        <strain evidence="2 3">ACCC 02193</strain>
    </source>
</reference>
<evidence type="ECO:0000313" key="3">
    <source>
        <dbReference type="Proteomes" id="UP001565243"/>
    </source>
</evidence>
<keyword evidence="3" id="KW-1185">Reference proteome</keyword>
<dbReference type="Pfam" id="PF04865">
    <property type="entry name" value="Baseplate_J"/>
    <property type="match status" value="1"/>
</dbReference>
<dbReference type="EMBL" id="JBGFFX010000007">
    <property type="protein sequence ID" value="MEY8771420.1"/>
    <property type="molecule type" value="Genomic_DNA"/>
</dbReference>
<protein>
    <submittedName>
        <fullName evidence="2">Baseplate J/gp47 family protein</fullName>
    </submittedName>
</protein>
<dbReference type="RefSeq" id="WP_253459239.1">
    <property type="nucleotide sequence ID" value="NZ_JBGFFX010000007.1"/>
</dbReference>
<name>A0ABV4E923_9GAMM</name>
<gene>
    <name evidence="2" type="ORF">AB6T85_13515</name>
</gene>
<dbReference type="Proteomes" id="UP001565243">
    <property type="component" value="Unassembled WGS sequence"/>
</dbReference>
<proteinExistence type="predicted"/>
<evidence type="ECO:0000313" key="2">
    <source>
        <dbReference type="EMBL" id="MEY8771420.1"/>
    </source>
</evidence>
<dbReference type="InterPro" id="IPR006949">
    <property type="entry name" value="Barrel_Baseplate_J-like"/>
</dbReference>
<organism evidence="2 3">
    <name type="scientific">Erwinia aeris</name>
    <dbReference type="NCBI Taxonomy" id="3239803"/>
    <lineage>
        <taxon>Bacteria</taxon>
        <taxon>Pseudomonadati</taxon>
        <taxon>Pseudomonadota</taxon>
        <taxon>Gammaproteobacteria</taxon>
        <taxon>Enterobacterales</taxon>
        <taxon>Erwiniaceae</taxon>
        <taxon>Erwinia</taxon>
    </lineage>
</organism>
<sequence length="400" mass="41608">MALKTDRLGLSATITAQGIGAPDYQTILSALTDYFRQIYGTDAYLEPDSKDGQMIAIMALAIHDANNMAITCYNSFSPSTAVGDALTRNVKINGIVRKPATNSTVDLQLSGTPGTTIVNGSVRDSNNVIWNLPASVTIATTGLVTVTATCAETGPIAAVSGSVNQINTPTRGWQTVTNLNAAATGSVAETDAELRLRQAQSVSLTALTTFDALDGAISNIAGVVGHKLYQNDSDDKDANGLPGHTISAVVQGGDANTIADVIRKKKSLGVGTFGNTTITLADSYGTPQAIRFSRPVPVPVYLSLELKALTGYTSPIAEKIKKALAAYINSLGIGNSVLLSRLYSPANLTTGQDSTDSQYYDILSLLAGKSEAALSSGNIAIGYNEFASCEADNITISVTA</sequence>
<accession>A0ABV4E923</accession>
<evidence type="ECO:0000259" key="1">
    <source>
        <dbReference type="Pfam" id="PF04865"/>
    </source>
</evidence>
<feature type="domain" description="Baseplate protein J-like barrel" evidence="1">
    <location>
        <begin position="107"/>
        <end position="185"/>
    </location>
</feature>